<accession>A0A9W7L6Y1</accession>
<feature type="region of interest" description="Disordered" evidence="5">
    <location>
        <begin position="1"/>
        <end position="43"/>
    </location>
</feature>
<evidence type="ECO:0000256" key="1">
    <source>
        <dbReference type="ARBA" id="ARBA00006271"/>
    </source>
</evidence>
<feature type="region of interest" description="Disordered" evidence="5">
    <location>
        <begin position="121"/>
        <end position="142"/>
    </location>
</feature>
<evidence type="ECO:0000256" key="3">
    <source>
        <dbReference type="ARBA" id="ARBA00022840"/>
    </source>
</evidence>
<dbReference type="SMART" id="SM00534">
    <property type="entry name" value="MUTSac"/>
    <property type="match status" value="1"/>
</dbReference>
<proteinExistence type="inferred from homology"/>
<dbReference type="Pfam" id="PF00488">
    <property type="entry name" value="MutS_V"/>
    <property type="match status" value="1"/>
</dbReference>
<dbReference type="InterPro" id="IPR000432">
    <property type="entry name" value="DNA_mismatch_repair_MutS_C"/>
</dbReference>
<dbReference type="GO" id="GO:0005634">
    <property type="term" value="C:nucleus"/>
    <property type="evidence" value="ECO:0007669"/>
    <property type="project" value="TreeGrafter"/>
</dbReference>
<dbReference type="PANTHER" id="PTHR11361:SF20">
    <property type="entry name" value="MUTS PROTEIN HOMOLOG 5"/>
    <property type="match status" value="1"/>
</dbReference>
<evidence type="ECO:0000313" key="7">
    <source>
        <dbReference type="EMBL" id="GMI34785.1"/>
    </source>
</evidence>
<dbReference type="GO" id="GO:0030983">
    <property type="term" value="F:mismatched DNA binding"/>
    <property type="evidence" value="ECO:0007669"/>
    <property type="project" value="InterPro"/>
</dbReference>
<dbReference type="EMBL" id="BRYA01000046">
    <property type="protein sequence ID" value="GMI34785.1"/>
    <property type="molecule type" value="Genomic_DNA"/>
</dbReference>
<keyword evidence="4" id="KW-0238">DNA-binding</keyword>
<dbReference type="InterPro" id="IPR027417">
    <property type="entry name" value="P-loop_NTPase"/>
</dbReference>
<dbReference type="OrthoDB" id="29596at2759"/>
<evidence type="ECO:0000256" key="2">
    <source>
        <dbReference type="ARBA" id="ARBA00022741"/>
    </source>
</evidence>
<dbReference type="GO" id="GO:0140664">
    <property type="term" value="F:ATP-dependent DNA damage sensor activity"/>
    <property type="evidence" value="ECO:0007669"/>
    <property type="project" value="InterPro"/>
</dbReference>
<dbReference type="PROSITE" id="PS00486">
    <property type="entry name" value="DNA_MISMATCH_REPAIR_2"/>
    <property type="match status" value="1"/>
</dbReference>
<dbReference type="InterPro" id="IPR045076">
    <property type="entry name" value="MutS"/>
</dbReference>
<gene>
    <name evidence="7" type="ORF">TrCOL_g8280</name>
</gene>
<feature type="compositionally biased region" description="Basic and acidic residues" evidence="5">
    <location>
        <begin position="7"/>
        <end position="24"/>
    </location>
</feature>
<comment type="caution">
    <text evidence="7">The sequence shown here is derived from an EMBL/GenBank/DDBJ whole genome shotgun (WGS) entry which is preliminary data.</text>
</comment>
<reference evidence="8" key="1">
    <citation type="journal article" date="2023" name="Commun. Biol.">
        <title>Genome analysis of Parmales, the sister group of diatoms, reveals the evolutionary specialization of diatoms from phago-mixotrophs to photoautotrophs.</title>
        <authorList>
            <person name="Ban H."/>
            <person name="Sato S."/>
            <person name="Yoshikawa S."/>
            <person name="Yamada K."/>
            <person name="Nakamura Y."/>
            <person name="Ichinomiya M."/>
            <person name="Sato N."/>
            <person name="Blanc-Mathieu R."/>
            <person name="Endo H."/>
            <person name="Kuwata A."/>
            <person name="Ogata H."/>
        </authorList>
    </citation>
    <scope>NUCLEOTIDE SEQUENCE [LARGE SCALE GENOMIC DNA]</scope>
</reference>
<protein>
    <recommendedName>
        <fullName evidence="6">DNA mismatch repair proteins mutS family domain-containing protein</fullName>
    </recommendedName>
</protein>
<keyword evidence="3" id="KW-0067">ATP-binding</keyword>
<sequence>MSLQPSWDRRDEGAQMDRSQRIEMRQQQSHLEKQNGPPPSDDAMRALCVVEEKTSISFAYFDELTGTLILETSACFGFDTGEVIDSFKNSVETPNLILVSTRIADNGPLLEIIVRASSTSSNATASASGLPPPGTSSTESLDESDMIPYKVLKTSNFDLGVCQQLITTKLHVKEQSRDQEAARVSSNAVSFPTHFDEKANSTAAGSYRIVMGQERSFHSLATLIDFNSSSEVRAVGGLMSYLQSTLFRLTENNIVTINRVTNSPPSSYLRVTPLALRALHIFNEEQHPLIAKGTGGTKEGFSLYSLLNRCSSKLGSRCMRQWMLRPLTSVQSIKLRQSGIELLMMVELGSIVQQLSIFFSKISDIPNIMTRMQKCQTVPVDFVSLKNSVDAAIQVHGIINGDVKRAGGRTSEAFISHITNLINPRCLIEISRRIEATIDLEMTKQTKEICINDGFSADLDNAKMRFDELDDVLSRVGVTVAQRARQLGQLQVIFLPQVGFLVCVQKATAPSSFVPPNDFEFTFEEAECMYFKSTEMFVLDDQEGDLDALIKDTESFLAAELEEDIIEYDLSLRNTFRGLSELDCILSLSIAAAELNFCKPEVVDDERVILIENGRSPLQEIVTEHKYIPNDTAVTAEHPIAMITGSNYSGKSCYMNQVGVILFLAQIGSYVPATKAKVGIADKILVRITSVETCSLPQSTFQIDLSQMGSILRQATNKSLVLIDEFGKGTSPASGIALLAAAIEQLSITRCRTMCTTHLLELFSLGILKQDRGGINLFKMGVHIPEDKDEDAGNAVPLFKLEKGVASSSDGLVCAKMAGLRPDVLGRSEELLDAIKAGKSVSRLDSVSHTVQDEGTISLLTEFLENEAWASASEEDIHSFIKMVEGAVLVGGG</sequence>
<keyword evidence="2" id="KW-0547">Nucleotide-binding</keyword>
<evidence type="ECO:0000256" key="4">
    <source>
        <dbReference type="ARBA" id="ARBA00023125"/>
    </source>
</evidence>
<dbReference type="InterPro" id="IPR007696">
    <property type="entry name" value="DNA_mismatch_repair_MutS_core"/>
</dbReference>
<dbReference type="Gene3D" id="1.10.1420.10">
    <property type="match status" value="1"/>
</dbReference>
<dbReference type="Proteomes" id="UP001165065">
    <property type="component" value="Unassembled WGS sequence"/>
</dbReference>
<feature type="domain" description="DNA mismatch repair proteins mutS family" evidence="6">
    <location>
        <begin position="719"/>
        <end position="735"/>
    </location>
</feature>
<dbReference type="SUPFAM" id="SSF48334">
    <property type="entry name" value="DNA repair protein MutS, domain III"/>
    <property type="match status" value="1"/>
</dbReference>
<dbReference type="GO" id="GO:0051026">
    <property type="term" value="P:chiasma assembly"/>
    <property type="evidence" value="ECO:0007669"/>
    <property type="project" value="TreeGrafter"/>
</dbReference>
<dbReference type="Pfam" id="PF05192">
    <property type="entry name" value="MutS_III"/>
    <property type="match status" value="1"/>
</dbReference>
<evidence type="ECO:0000259" key="6">
    <source>
        <dbReference type="PROSITE" id="PS00486"/>
    </source>
</evidence>
<name>A0A9W7L6Y1_9STRA</name>
<keyword evidence="8" id="KW-1185">Reference proteome</keyword>
<evidence type="ECO:0000313" key="8">
    <source>
        <dbReference type="Proteomes" id="UP001165065"/>
    </source>
</evidence>
<dbReference type="PANTHER" id="PTHR11361">
    <property type="entry name" value="DNA MISMATCH REPAIR PROTEIN MUTS FAMILY MEMBER"/>
    <property type="match status" value="1"/>
</dbReference>
<dbReference type="SMART" id="SM00533">
    <property type="entry name" value="MUTSd"/>
    <property type="match status" value="1"/>
</dbReference>
<dbReference type="GO" id="GO:0005524">
    <property type="term" value="F:ATP binding"/>
    <property type="evidence" value="ECO:0007669"/>
    <property type="project" value="UniProtKB-KW"/>
</dbReference>
<evidence type="ECO:0000256" key="5">
    <source>
        <dbReference type="SAM" id="MobiDB-lite"/>
    </source>
</evidence>
<dbReference type="AlphaFoldDB" id="A0A9W7L6Y1"/>
<dbReference type="Gene3D" id="3.40.50.300">
    <property type="entry name" value="P-loop containing nucleotide triphosphate hydrolases"/>
    <property type="match status" value="1"/>
</dbReference>
<dbReference type="SUPFAM" id="SSF52540">
    <property type="entry name" value="P-loop containing nucleoside triphosphate hydrolases"/>
    <property type="match status" value="1"/>
</dbReference>
<dbReference type="GO" id="GO:0006298">
    <property type="term" value="P:mismatch repair"/>
    <property type="evidence" value="ECO:0007669"/>
    <property type="project" value="InterPro"/>
</dbReference>
<organism evidence="7 8">
    <name type="scientific">Triparma columacea</name>
    <dbReference type="NCBI Taxonomy" id="722753"/>
    <lineage>
        <taxon>Eukaryota</taxon>
        <taxon>Sar</taxon>
        <taxon>Stramenopiles</taxon>
        <taxon>Ochrophyta</taxon>
        <taxon>Bolidophyceae</taxon>
        <taxon>Parmales</taxon>
        <taxon>Triparmaceae</taxon>
        <taxon>Triparma</taxon>
    </lineage>
</organism>
<comment type="similarity">
    <text evidence="1">Belongs to the DNA mismatch repair MutS family.</text>
</comment>
<dbReference type="InterPro" id="IPR036187">
    <property type="entry name" value="DNA_mismatch_repair_MutS_sf"/>
</dbReference>